<evidence type="ECO:0000313" key="1">
    <source>
        <dbReference type="EMBL" id="KZN20824.1"/>
    </source>
</evidence>
<proteinExistence type="predicted"/>
<dbReference type="RefSeq" id="WP_063340869.1">
    <property type="nucleotide sequence ID" value="NZ_LUKJ01000002.1"/>
</dbReference>
<reference evidence="1 2" key="2">
    <citation type="journal article" date="2018" name="Nature">
        <title>Mutant phenotypes for thousands of bacterial genes of unknown function.</title>
        <authorList>
            <person name="Price M.N."/>
            <person name="Wetmore K.M."/>
            <person name="Waters R.J."/>
            <person name="Callaghan M."/>
            <person name="Ray J."/>
            <person name="Liu H."/>
            <person name="Kuehl J.V."/>
            <person name="Melnyk R.A."/>
            <person name="Lamson J.S."/>
            <person name="Suh Y."/>
            <person name="Carlson H.K."/>
            <person name="Esquivel Z."/>
            <person name="Sadeeshkumar H."/>
            <person name="Chakraborty R."/>
            <person name="Zane G.M."/>
            <person name="Rubin B.E."/>
            <person name="Wall J.D."/>
            <person name="Visel A."/>
            <person name="Bristow J."/>
            <person name="Blow M.J."/>
            <person name="Arkin A.P."/>
            <person name="Deutschbauer A.M."/>
        </authorList>
    </citation>
    <scope>NUCLEOTIDE SEQUENCE [LARGE SCALE GENOMIC DNA]</scope>
    <source>
        <strain evidence="1 2">FW300-N1B4</strain>
    </source>
</reference>
<organism evidence="1 2">
    <name type="scientific">Pseudomonas fluorescens</name>
    <dbReference type="NCBI Taxonomy" id="294"/>
    <lineage>
        <taxon>Bacteria</taxon>
        <taxon>Pseudomonadati</taxon>
        <taxon>Pseudomonadota</taxon>
        <taxon>Gammaproteobacteria</taxon>
        <taxon>Pseudomonadales</taxon>
        <taxon>Pseudomonadaceae</taxon>
        <taxon>Pseudomonas</taxon>
    </lineage>
</organism>
<dbReference type="OrthoDB" id="6922298at2"/>
<evidence type="ECO:0000313" key="2">
    <source>
        <dbReference type="Proteomes" id="UP000076489"/>
    </source>
</evidence>
<gene>
    <name evidence="1" type="ORF">A1D17_04585</name>
</gene>
<dbReference type="EMBL" id="LUKJ01000002">
    <property type="protein sequence ID" value="KZN20824.1"/>
    <property type="molecule type" value="Genomic_DNA"/>
</dbReference>
<protein>
    <submittedName>
        <fullName evidence="1">Uncharacterized protein</fullName>
    </submittedName>
</protein>
<reference evidence="2" key="1">
    <citation type="submission" date="2016-03" db="EMBL/GenBank/DDBJ databases">
        <authorList>
            <person name="Ray J."/>
            <person name="Price M."/>
            <person name="Deutschbauer A."/>
        </authorList>
    </citation>
    <scope>NUCLEOTIDE SEQUENCE [LARGE SCALE GENOMIC DNA]</scope>
    <source>
        <strain evidence="2">FW300-N1B4</strain>
    </source>
</reference>
<accession>A0A166QTA1</accession>
<dbReference type="Proteomes" id="UP000076489">
    <property type="component" value="Unassembled WGS sequence"/>
</dbReference>
<name>A0A166QTA1_PSEFL</name>
<dbReference type="AlphaFoldDB" id="A0A166QTA1"/>
<sequence length="90" mass="10069">MSELDTEPFNWPEFVETGSMREEAKLVRLSGLPESRKKTAWLEINQNAPALALLLKCQGLRDIQAAFDADLFVDATIVPSLPPERLKGRS</sequence>
<comment type="caution">
    <text evidence="1">The sequence shown here is derived from an EMBL/GenBank/DDBJ whole genome shotgun (WGS) entry which is preliminary data.</text>
</comment>